<name>A0A916JYI3_9BACL</name>
<dbReference type="Proteomes" id="UP000693672">
    <property type="component" value="Unassembled WGS sequence"/>
</dbReference>
<reference evidence="1" key="1">
    <citation type="submission" date="2021-06" db="EMBL/GenBank/DDBJ databases">
        <authorList>
            <person name="Criscuolo A."/>
        </authorList>
    </citation>
    <scope>NUCLEOTIDE SEQUENCE</scope>
    <source>
        <strain evidence="1">CIP111600</strain>
    </source>
</reference>
<gene>
    <name evidence="1" type="ORF">PAESOLCIP111_01327</name>
</gene>
<dbReference type="EMBL" id="CAJVAS010000004">
    <property type="protein sequence ID" value="CAG7611064.1"/>
    <property type="molecule type" value="Genomic_DNA"/>
</dbReference>
<evidence type="ECO:0000313" key="1">
    <source>
        <dbReference type="EMBL" id="CAG7611064.1"/>
    </source>
</evidence>
<evidence type="ECO:0000313" key="2">
    <source>
        <dbReference type="Proteomes" id="UP000693672"/>
    </source>
</evidence>
<comment type="caution">
    <text evidence="1">The sequence shown here is derived from an EMBL/GenBank/DDBJ whole genome shotgun (WGS) entry which is preliminary data.</text>
</comment>
<keyword evidence="2" id="KW-1185">Reference proteome</keyword>
<sequence length="821" mass="95747">MARTRRNNILVSGEVCVSKSAASKAIGKSDILKFTLGLKQVEINGGIYISEKSLNDYLAHKQYLDENYSTKIKVRRELGLGQDELDILLTKVIPIGMLCWLGDRTSIFIPRRYVEILRSRTGLKQSAEFVASDEIMKLLGIRDHRVLRRIRDEGLIGETLSESNIFYNRRSSVLSLKTELEKEDKYIKENNLIPSQEAVKYFPYDKTVHRSSVYHFIKSRGIIPFERKYKVQKEHNTYYIPEEAVKKYTKSIEVFVDNDNPMEVLKQGIDNISIPPQVKVTMEWFVRYANRTLANSNGNLRTRTLFARALVNRASMFCEVLKKELFDYSDIELEQLYDWDTLKQKDKAIMSRFLNYLRINLKTKYQKKYTVKDIKLNNEKDEIYEFDTFLAYYVYVKDVEKHCQTAMQDRIYASAWLHVLLTTVNGWRPSDLNLLPNIEIHHLGIDSLDYFEFHRLTKPQSDSILYQIDKMNLTYFEVSKNQFKRNFYVNNSLRMSVATAYAICQLHNEREKDEYIIFFNTKHNQSYKSVWKHFFNKTKLSEYSTLKMNRSLLTYLYNDIKDKSGESYLAYIASMAIRNHDWGNEISEFGMSETTKGYLRQISKEGMMDNAVVELFNRGEFGYLYYLITEGAKTECGKNLTMSQETTLINHIQTQLTPRGLESLADFLAFSESRRTTLATEVSKLNGTQLRKMIDQIYLGHLPSKSKNVQCFKHPCPYPAKSENDCISCEYGIPFAAVMGSIANELNLRIQNILNENNFANMLRDRSVIHSLMERVREAVKDLGVEYVEEYLNLTDLQEQLGMVSERIESIKRAHRAELEG</sequence>
<accession>A0A916JYI3</accession>
<proteinExistence type="predicted"/>
<protein>
    <submittedName>
        <fullName evidence="1">Uncharacterized protein</fullName>
    </submittedName>
</protein>
<organism evidence="1 2">
    <name type="scientific">Paenibacillus solanacearum</name>
    <dbReference type="NCBI Taxonomy" id="2048548"/>
    <lineage>
        <taxon>Bacteria</taxon>
        <taxon>Bacillati</taxon>
        <taxon>Bacillota</taxon>
        <taxon>Bacilli</taxon>
        <taxon>Bacillales</taxon>
        <taxon>Paenibacillaceae</taxon>
        <taxon>Paenibacillus</taxon>
    </lineage>
</organism>
<dbReference type="AlphaFoldDB" id="A0A916JYI3"/>